<dbReference type="GO" id="GO:0016874">
    <property type="term" value="F:ligase activity"/>
    <property type="evidence" value="ECO:0007669"/>
    <property type="project" value="UniProtKB-KW"/>
</dbReference>
<evidence type="ECO:0000313" key="3">
    <source>
        <dbReference type="EMBL" id="MFC5407243.1"/>
    </source>
</evidence>
<name>A0ABW0I3H2_9BACL</name>
<dbReference type="RefSeq" id="WP_378139731.1">
    <property type="nucleotide sequence ID" value="NZ_JBHSMI010000067.1"/>
</dbReference>
<protein>
    <submittedName>
        <fullName evidence="3">Long-chain fatty acid--CoA ligase</fullName>
    </submittedName>
</protein>
<dbReference type="InterPro" id="IPR050237">
    <property type="entry name" value="ATP-dep_AMP-bd_enzyme"/>
</dbReference>
<dbReference type="CDD" id="cd05936">
    <property type="entry name" value="FC-FACS_FadD_like"/>
    <property type="match status" value="1"/>
</dbReference>
<dbReference type="PANTHER" id="PTHR43767:SF9">
    <property type="entry name" value="LONG-CHAIN-FATTY-ACID--COA LIGASE"/>
    <property type="match status" value="1"/>
</dbReference>
<comment type="caution">
    <text evidence="3">The sequence shown here is derived from an EMBL/GenBank/DDBJ whole genome shotgun (WGS) entry which is preliminary data.</text>
</comment>
<dbReference type="PANTHER" id="PTHR43767">
    <property type="entry name" value="LONG-CHAIN-FATTY-ACID--COA LIGASE"/>
    <property type="match status" value="1"/>
</dbReference>
<dbReference type="InterPro" id="IPR020845">
    <property type="entry name" value="AMP-binding_CS"/>
</dbReference>
<dbReference type="InterPro" id="IPR045851">
    <property type="entry name" value="AMP-bd_C_sf"/>
</dbReference>
<accession>A0ABW0I3H2</accession>
<gene>
    <name evidence="3" type="ORF">ACFPOF_31325</name>
</gene>
<dbReference type="Pfam" id="PF00501">
    <property type="entry name" value="AMP-binding"/>
    <property type="match status" value="1"/>
</dbReference>
<dbReference type="SUPFAM" id="SSF56801">
    <property type="entry name" value="Acetyl-CoA synthetase-like"/>
    <property type="match status" value="1"/>
</dbReference>
<proteinExistence type="predicted"/>
<keyword evidence="3" id="KW-0436">Ligase</keyword>
<evidence type="ECO:0000313" key="4">
    <source>
        <dbReference type="Proteomes" id="UP001596113"/>
    </source>
</evidence>
<keyword evidence="4" id="KW-1185">Reference proteome</keyword>
<dbReference type="EMBL" id="JBHSMI010000067">
    <property type="protein sequence ID" value="MFC5407243.1"/>
    <property type="molecule type" value="Genomic_DNA"/>
</dbReference>
<dbReference type="PROSITE" id="PS00455">
    <property type="entry name" value="AMP_BINDING"/>
    <property type="match status" value="1"/>
</dbReference>
<dbReference type="Gene3D" id="3.40.50.12780">
    <property type="entry name" value="N-terminal domain of ligase-like"/>
    <property type="match status" value="1"/>
</dbReference>
<dbReference type="Proteomes" id="UP001596113">
    <property type="component" value="Unassembled WGS sequence"/>
</dbReference>
<dbReference type="InterPro" id="IPR000873">
    <property type="entry name" value="AMP-dep_synth/lig_dom"/>
</dbReference>
<evidence type="ECO:0000259" key="2">
    <source>
        <dbReference type="Pfam" id="PF13193"/>
    </source>
</evidence>
<dbReference type="Gene3D" id="3.30.300.30">
    <property type="match status" value="1"/>
</dbReference>
<feature type="domain" description="AMP-dependent synthetase/ligase" evidence="1">
    <location>
        <begin position="45"/>
        <end position="433"/>
    </location>
</feature>
<dbReference type="Pfam" id="PF13193">
    <property type="entry name" value="AMP-binding_C"/>
    <property type="match status" value="1"/>
</dbReference>
<organism evidence="3 4">
    <name type="scientific">Cohnella soli</name>
    <dbReference type="NCBI Taxonomy" id="425005"/>
    <lineage>
        <taxon>Bacteria</taxon>
        <taxon>Bacillati</taxon>
        <taxon>Bacillota</taxon>
        <taxon>Bacilli</taxon>
        <taxon>Bacillales</taxon>
        <taxon>Paenibacillaceae</taxon>
        <taxon>Cohnella</taxon>
    </lineage>
</organism>
<sequence length="579" mass="64588">MNEDSGEKGEVFGRSEARPWLDRYPLQIPHACDYPKTNVAGLLLDAARDYPDHEAIDFLGRHYTYKALLRECRRFANAMRSHPDFAKGDRLAIMLPNCPQAVIAYFGGLMAGAVIVQTNPIYTERELHTQLADCGATTLVTLDLLLPRVLKAREGTALGRIVVTTLSDGLPFPKNKLYPIKRRREYPDLKVDYRAAGVERWSRLIRKGKSVPICEEADASQDTAMLQYTGGTTGKPKGVMLTHGNLLANTEQIAAWCCRLEDGKEKYLAALPLFHVFGLTVLMNLAIKKAGALILVPRFEPRAVLDTLRRRRPTVFPGAPTMYISLLNSPLAKPDDFSSVRVCVSGAAPLPKELQEKFERMSGGRLIEGYGLTEASPVTHCNPVWGYRKFGTIGVPLPGTDARIVGAEDLDPLPYGELGELVVKGPQVMAGYWNRPEETAAVLKDGWLRTGDIGTMDEDGFFTIMDRKKDLILAGGYNIYPREVEEVLFEHPAVKEASVLGVPDDYRGETVKAYIVLKDGWQVSEMQLDKWCRERLAPYKVPKAYEFRASLPLSLIGKVMRRKLKEELAQREEVPNEPG</sequence>
<reference evidence="4" key="1">
    <citation type="journal article" date="2019" name="Int. J. Syst. Evol. Microbiol.">
        <title>The Global Catalogue of Microorganisms (GCM) 10K type strain sequencing project: providing services to taxonomists for standard genome sequencing and annotation.</title>
        <authorList>
            <consortium name="The Broad Institute Genomics Platform"/>
            <consortium name="The Broad Institute Genome Sequencing Center for Infectious Disease"/>
            <person name="Wu L."/>
            <person name="Ma J."/>
        </authorList>
    </citation>
    <scope>NUCLEOTIDE SEQUENCE [LARGE SCALE GENOMIC DNA]</scope>
    <source>
        <strain evidence="4">CGMCC 1.18575</strain>
    </source>
</reference>
<evidence type="ECO:0000259" key="1">
    <source>
        <dbReference type="Pfam" id="PF00501"/>
    </source>
</evidence>
<feature type="domain" description="AMP-binding enzyme C-terminal" evidence="2">
    <location>
        <begin position="483"/>
        <end position="558"/>
    </location>
</feature>
<dbReference type="InterPro" id="IPR025110">
    <property type="entry name" value="AMP-bd_C"/>
</dbReference>
<dbReference type="InterPro" id="IPR042099">
    <property type="entry name" value="ANL_N_sf"/>
</dbReference>